<organism evidence="1 2">
    <name type="scientific">Pseudoalteromonas phenolica</name>
    <dbReference type="NCBI Taxonomy" id="161398"/>
    <lineage>
        <taxon>Bacteria</taxon>
        <taxon>Pseudomonadati</taxon>
        <taxon>Pseudomonadota</taxon>
        <taxon>Gammaproteobacteria</taxon>
        <taxon>Alteromonadales</taxon>
        <taxon>Pseudoalteromonadaceae</taxon>
        <taxon>Pseudoalteromonas</taxon>
    </lineage>
</organism>
<protein>
    <submittedName>
        <fullName evidence="1">Uncharacterized protein</fullName>
    </submittedName>
</protein>
<gene>
    <name evidence="1" type="ORF">PP2015_3555</name>
</gene>
<dbReference type="AlphaFoldDB" id="A0A0S2K6W2"/>
<name>A0A0S2K6W2_9GAMM</name>
<dbReference type="PATRIC" id="fig|161398.10.peg.3624"/>
<dbReference type="EMBL" id="CP013188">
    <property type="protein sequence ID" value="ALO44029.1"/>
    <property type="molecule type" value="Genomic_DNA"/>
</dbReference>
<keyword evidence="2" id="KW-1185">Reference proteome</keyword>
<dbReference type="Proteomes" id="UP000061457">
    <property type="component" value="Chromosome II"/>
</dbReference>
<dbReference type="RefSeq" id="WP_058031918.1">
    <property type="nucleotide sequence ID" value="NZ_CP013188.1"/>
</dbReference>
<reference evidence="1 2" key="1">
    <citation type="submission" date="2015-11" db="EMBL/GenBank/DDBJ databases">
        <authorList>
            <person name="Zhang Y."/>
            <person name="Guo Z."/>
        </authorList>
    </citation>
    <scope>NUCLEOTIDE SEQUENCE [LARGE SCALE GENOMIC DNA]</scope>
    <source>
        <strain evidence="1 2">KCTC 12086</strain>
    </source>
</reference>
<dbReference type="OrthoDB" id="9806637at2"/>
<sequence>MKQSFEISRIHTPLGIFRVSGDVSDQNSLAISQLEIMGTDGWLFLDIQSKKFVNLSKQLEPHLLAHLQG</sequence>
<proteinExistence type="predicted"/>
<dbReference type="KEGG" id="pphe:PP2015_3555"/>
<evidence type="ECO:0000313" key="2">
    <source>
        <dbReference type="Proteomes" id="UP000061457"/>
    </source>
</evidence>
<evidence type="ECO:0000313" key="1">
    <source>
        <dbReference type="EMBL" id="ALO44029.1"/>
    </source>
</evidence>
<accession>A0A0S2K6W2</accession>
<dbReference type="STRING" id="161398.PP2015_3555"/>